<evidence type="ECO:0000256" key="5">
    <source>
        <dbReference type="SAM" id="MobiDB-lite"/>
    </source>
</evidence>
<organism evidence="6 7">
    <name type="scientific">Giardia muris</name>
    <dbReference type="NCBI Taxonomy" id="5742"/>
    <lineage>
        <taxon>Eukaryota</taxon>
        <taxon>Metamonada</taxon>
        <taxon>Diplomonadida</taxon>
        <taxon>Hexamitidae</taxon>
        <taxon>Giardiinae</taxon>
        <taxon>Giardia</taxon>
    </lineage>
</organism>
<dbReference type="PANTHER" id="PTHR12132">
    <property type="entry name" value="DNA REPAIR AND RECOMBINATION PROTEIN RAD52, RAD59"/>
    <property type="match status" value="1"/>
</dbReference>
<feature type="region of interest" description="Disordered" evidence="5">
    <location>
        <begin position="242"/>
        <end position="261"/>
    </location>
</feature>
<evidence type="ECO:0000256" key="2">
    <source>
        <dbReference type="ARBA" id="ARBA00022763"/>
    </source>
</evidence>
<protein>
    <submittedName>
        <fullName evidence="6">DNA repair protein RAD52</fullName>
    </submittedName>
</protein>
<evidence type="ECO:0000256" key="3">
    <source>
        <dbReference type="ARBA" id="ARBA00023172"/>
    </source>
</evidence>
<comment type="caution">
    <text evidence="6">The sequence shown here is derived from an EMBL/GenBank/DDBJ whole genome shotgun (WGS) entry which is preliminary data.</text>
</comment>
<dbReference type="GO" id="GO:0000724">
    <property type="term" value="P:double-strand break repair via homologous recombination"/>
    <property type="evidence" value="ECO:0007669"/>
    <property type="project" value="TreeGrafter"/>
</dbReference>
<dbReference type="InterPro" id="IPR042525">
    <property type="entry name" value="Rad52_Rad59_Rad22_sf"/>
</dbReference>
<evidence type="ECO:0000313" key="7">
    <source>
        <dbReference type="Proteomes" id="UP000315496"/>
    </source>
</evidence>
<dbReference type="GO" id="GO:0045002">
    <property type="term" value="P:double-strand break repair via single-strand annealing"/>
    <property type="evidence" value="ECO:0007669"/>
    <property type="project" value="TreeGrafter"/>
</dbReference>
<keyword evidence="2" id="KW-0227">DNA damage</keyword>
<reference evidence="6 7" key="1">
    <citation type="submission" date="2019-05" db="EMBL/GenBank/DDBJ databases">
        <title>The compact genome of Giardia muris reveals important steps in the evolution of intestinal protozoan parasites.</title>
        <authorList>
            <person name="Xu F."/>
            <person name="Jimenez-Gonzalez A."/>
            <person name="Einarsson E."/>
            <person name="Astvaldsson A."/>
            <person name="Peirasmaki D."/>
            <person name="Eckmann L."/>
            <person name="Andersson J.O."/>
            <person name="Svard S.G."/>
            <person name="Jerlstrom-Hultqvist J."/>
        </authorList>
    </citation>
    <scope>NUCLEOTIDE SEQUENCE [LARGE SCALE GENOMIC DNA]</scope>
    <source>
        <strain evidence="6 7">Roberts-Thomson</strain>
    </source>
</reference>
<dbReference type="InterPro" id="IPR041247">
    <property type="entry name" value="Rad52_fam"/>
</dbReference>
<feature type="region of interest" description="Disordered" evidence="5">
    <location>
        <begin position="271"/>
        <end position="302"/>
    </location>
</feature>
<dbReference type="InterPro" id="IPR007232">
    <property type="entry name" value="Rad52_Rad59_Rad22"/>
</dbReference>
<keyword evidence="7" id="KW-1185">Reference proteome</keyword>
<keyword evidence="3" id="KW-0233">DNA recombination</keyword>
<dbReference type="GO" id="GO:0005634">
    <property type="term" value="C:nucleus"/>
    <property type="evidence" value="ECO:0007669"/>
    <property type="project" value="TreeGrafter"/>
</dbReference>
<dbReference type="OrthoDB" id="206565at2759"/>
<evidence type="ECO:0000256" key="1">
    <source>
        <dbReference type="ARBA" id="ARBA00006638"/>
    </source>
</evidence>
<dbReference type="VEuPathDB" id="GiardiaDB:GMRT_14303"/>
<dbReference type="Gene3D" id="3.30.390.80">
    <property type="entry name" value="DNA repair protein Rad52/59/22"/>
    <property type="match status" value="1"/>
</dbReference>
<dbReference type="PANTHER" id="PTHR12132:SF1">
    <property type="entry name" value="DNA REPAIR PROTEIN RAD52 HOMOLOG"/>
    <property type="match status" value="1"/>
</dbReference>
<feature type="compositionally biased region" description="Polar residues" evidence="5">
    <location>
        <begin position="246"/>
        <end position="255"/>
    </location>
</feature>
<feature type="compositionally biased region" description="Polar residues" evidence="5">
    <location>
        <begin position="271"/>
        <end position="290"/>
    </location>
</feature>
<accession>A0A4Z1SWP5</accession>
<name>A0A4Z1SWP5_GIAMU</name>
<keyword evidence="4" id="KW-0234">DNA repair</keyword>
<dbReference type="AlphaFoldDB" id="A0A4Z1SWP5"/>
<dbReference type="Proteomes" id="UP000315496">
    <property type="component" value="Chromosome 1"/>
</dbReference>
<dbReference type="SUPFAM" id="SSF54768">
    <property type="entry name" value="dsRNA-binding domain-like"/>
    <property type="match status" value="1"/>
</dbReference>
<gene>
    <name evidence="6" type="ORF">GMRT_14303</name>
</gene>
<proteinExistence type="inferred from homology"/>
<dbReference type="Pfam" id="PF04098">
    <property type="entry name" value="Rad52_Rad22"/>
    <property type="match status" value="1"/>
</dbReference>
<dbReference type="GO" id="GO:0006312">
    <property type="term" value="P:mitotic recombination"/>
    <property type="evidence" value="ECO:0007669"/>
    <property type="project" value="TreeGrafter"/>
</dbReference>
<sequence length="302" mass="32746">MPGPWGQQEIADTQRRQAKDALSRVLGAEHLSTRPGPRGTTIPYLDGATAVRLANEAFRYDGWASELLSITCDFLEEQGHAWNVCYTAQIRVSLPNGCFHDGIGVGFVEGVRSKGEAIERAKKTAMTDGLKRALRYFGEGLGNTITLNSSKSKGTKQTSYEDLFETGYDVLPNCPNSHNPNHNINHIHTDETTEASVVMNSMRQGPTTAPVTPALSMEKSINPQAVTTPAEATHRMEPRLRLPASVTGTTPTTRPGSEKHVSFADAESIIQTSSTMTKGPFVSSKTSSTEPAAKTSIFRKQP</sequence>
<comment type="similarity">
    <text evidence="1">Belongs to the RAD52 family.</text>
</comment>
<dbReference type="EMBL" id="VDLU01000001">
    <property type="protein sequence ID" value="TNJ30156.1"/>
    <property type="molecule type" value="Genomic_DNA"/>
</dbReference>
<dbReference type="FunFam" id="3.30.390.80:FF:000001">
    <property type="entry name" value="DNA repair protein RAD52 homolog"/>
    <property type="match status" value="1"/>
</dbReference>
<evidence type="ECO:0000313" key="6">
    <source>
        <dbReference type="EMBL" id="TNJ30156.1"/>
    </source>
</evidence>
<evidence type="ECO:0000256" key="4">
    <source>
        <dbReference type="ARBA" id="ARBA00023204"/>
    </source>
</evidence>